<gene>
    <name evidence="1" type="ORF">GAO51_25680</name>
    <name evidence="2" type="ORF">KQP68_20765</name>
</gene>
<reference evidence="2 4" key="2">
    <citation type="submission" date="2021-06" db="EMBL/GenBank/DDBJ databases">
        <title>Interrogation of the integrated mobile genetic elements in gut-associated Bacteroides with a consensus prediction approach.</title>
        <authorList>
            <person name="Campbell D.E."/>
            <person name="Leigh J.R."/>
            <person name="Kim T."/>
            <person name="England W."/>
            <person name="Whitaker R.J."/>
            <person name="Degnan P.H."/>
        </authorList>
    </citation>
    <scope>NUCLEOTIDE SEQUENCE [LARGE SCALE GENOMIC DNA]</scope>
    <source>
        <strain evidence="2 4">WAL8669</strain>
    </source>
</reference>
<dbReference type="InterPro" id="IPR032206">
    <property type="entry name" value="DUF5025"/>
</dbReference>
<reference evidence="1 3" key="1">
    <citation type="journal article" date="2019" name="Nat. Med.">
        <title>A library of human gut bacterial isolates paired with longitudinal multiomics data enables mechanistic microbiome research.</title>
        <authorList>
            <person name="Poyet M."/>
            <person name="Groussin M."/>
            <person name="Gibbons S.M."/>
            <person name="Avila-Pacheco J."/>
            <person name="Jiang X."/>
            <person name="Kearney S.M."/>
            <person name="Perrotta A.R."/>
            <person name="Berdy B."/>
            <person name="Zhao S."/>
            <person name="Lieberman T.D."/>
            <person name="Swanson P.K."/>
            <person name="Smith M."/>
            <person name="Roesemann S."/>
            <person name="Alexander J.E."/>
            <person name="Rich S.A."/>
            <person name="Livny J."/>
            <person name="Vlamakis H."/>
            <person name="Clish C."/>
            <person name="Bullock K."/>
            <person name="Deik A."/>
            <person name="Scott J."/>
            <person name="Pierce K.A."/>
            <person name="Xavier R.J."/>
            <person name="Alm E.J."/>
        </authorList>
    </citation>
    <scope>NUCLEOTIDE SEQUENCE [LARGE SCALE GENOMIC DNA]</scope>
    <source>
        <strain evidence="1 3">BIOML-A188</strain>
    </source>
</reference>
<protein>
    <submittedName>
        <fullName evidence="1">DUF5025 domain-containing protein</fullName>
    </submittedName>
</protein>
<accession>A0A412GMR6</accession>
<dbReference type="RefSeq" id="WP_117979862.1">
    <property type="nucleotide sequence ID" value="NZ_CAXSMB010000004.1"/>
</dbReference>
<sequence length="190" mass="21925">MKLNIYLIGAFFGMFILASCDNDDDETPVPKDDSWYWGYFKGEINGKEISLENEAHTDWSVHSVKTSASPPNNDTDSIRGMMTSIKYGEDELLSITIYHLHKGIRYITKSTKTDWIYDGIQITRDTHSDKYEDKYIYYIPQKEKPFQVEITKSAYADQWHPIIEGNLNGVLYRSDNPKDSIIINGSYGTR</sequence>
<dbReference type="PROSITE" id="PS51257">
    <property type="entry name" value="PROKAR_LIPOPROTEIN"/>
    <property type="match status" value="1"/>
</dbReference>
<dbReference type="Pfam" id="PF16428">
    <property type="entry name" value="DUF5025"/>
    <property type="match status" value="1"/>
</dbReference>
<evidence type="ECO:0000313" key="2">
    <source>
        <dbReference type="EMBL" id="UYU65973.1"/>
    </source>
</evidence>
<evidence type="ECO:0000313" key="3">
    <source>
        <dbReference type="Proteomes" id="UP000440614"/>
    </source>
</evidence>
<evidence type="ECO:0000313" key="1">
    <source>
        <dbReference type="EMBL" id="KAB4305508.1"/>
    </source>
</evidence>
<organism evidence="1 3">
    <name type="scientific">Bacteroides thetaiotaomicron</name>
    <dbReference type="NCBI Taxonomy" id="818"/>
    <lineage>
        <taxon>Bacteria</taxon>
        <taxon>Pseudomonadati</taxon>
        <taxon>Bacteroidota</taxon>
        <taxon>Bacteroidia</taxon>
        <taxon>Bacteroidales</taxon>
        <taxon>Bacteroidaceae</taxon>
        <taxon>Bacteroides</taxon>
    </lineage>
</organism>
<dbReference type="Proteomes" id="UP000440614">
    <property type="component" value="Unassembled WGS sequence"/>
</dbReference>
<dbReference type="Proteomes" id="UP001156218">
    <property type="component" value="Chromosome"/>
</dbReference>
<dbReference type="EMBL" id="WCSY01000036">
    <property type="protein sequence ID" value="KAB4305508.1"/>
    <property type="molecule type" value="Genomic_DNA"/>
</dbReference>
<evidence type="ECO:0000313" key="4">
    <source>
        <dbReference type="Proteomes" id="UP001156218"/>
    </source>
</evidence>
<dbReference type="EMBL" id="CP083680">
    <property type="protein sequence ID" value="UYU65973.1"/>
    <property type="molecule type" value="Genomic_DNA"/>
</dbReference>
<proteinExistence type="predicted"/>
<dbReference type="AlphaFoldDB" id="A0A412GMR6"/>
<name>A0A412GMR6_BACT4</name>